<evidence type="ECO:0000313" key="2">
    <source>
        <dbReference type="Proteomes" id="UP000054630"/>
    </source>
</evidence>
<organism evidence="1 2">
    <name type="scientific">Trichinella nelsoni</name>
    <dbReference type="NCBI Taxonomy" id="6336"/>
    <lineage>
        <taxon>Eukaryota</taxon>
        <taxon>Metazoa</taxon>
        <taxon>Ecdysozoa</taxon>
        <taxon>Nematoda</taxon>
        <taxon>Enoplea</taxon>
        <taxon>Dorylaimia</taxon>
        <taxon>Trichinellida</taxon>
        <taxon>Trichinellidae</taxon>
        <taxon>Trichinella</taxon>
    </lineage>
</organism>
<proteinExistence type="predicted"/>
<dbReference type="EMBL" id="JYDL01000134">
    <property type="protein sequence ID" value="KRX15336.1"/>
    <property type="molecule type" value="Genomic_DNA"/>
</dbReference>
<reference evidence="1 2" key="1">
    <citation type="submission" date="2015-01" db="EMBL/GenBank/DDBJ databases">
        <title>Evolution of Trichinella species and genotypes.</title>
        <authorList>
            <person name="Korhonen P.K."/>
            <person name="Edoardo P."/>
            <person name="Giuseppe L.R."/>
            <person name="Gasser R.B."/>
        </authorList>
    </citation>
    <scope>NUCLEOTIDE SEQUENCE [LARGE SCALE GENOMIC DNA]</scope>
    <source>
        <strain evidence="1">ISS37</strain>
    </source>
</reference>
<name>A0A0V0RM02_9BILA</name>
<gene>
    <name evidence="1" type="ORF">T07_1678</name>
</gene>
<protein>
    <submittedName>
        <fullName evidence="1">Uncharacterized protein</fullName>
    </submittedName>
</protein>
<dbReference type="AlphaFoldDB" id="A0A0V0RM02"/>
<sequence length="90" mass="10280">MVRAGVFLEVLKHPYLPNQSCQPTLIIRCYTRAFNVQAAFQRPGDSHHVAPLLYIVKLYNLITSTKSPQLEAPALLWRLHPRLQATLLQC</sequence>
<evidence type="ECO:0000313" key="1">
    <source>
        <dbReference type="EMBL" id="KRX15336.1"/>
    </source>
</evidence>
<dbReference type="Proteomes" id="UP000054630">
    <property type="component" value="Unassembled WGS sequence"/>
</dbReference>
<accession>A0A0V0RM02</accession>
<keyword evidence="2" id="KW-1185">Reference proteome</keyword>
<comment type="caution">
    <text evidence="1">The sequence shown here is derived from an EMBL/GenBank/DDBJ whole genome shotgun (WGS) entry which is preliminary data.</text>
</comment>